<dbReference type="AlphaFoldDB" id="A0A238JAN3"/>
<evidence type="ECO:0000256" key="1">
    <source>
        <dbReference type="SAM" id="MobiDB-lite"/>
    </source>
</evidence>
<dbReference type="RefSeq" id="WP_099243384.1">
    <property type="nucleotide sequence ID" value="NZ_FXXP01000001.1"/>
</dbReference>
<evidence type="ECO:0000313" key="4">
    <source>
        <dbReference type="Proteomes" id="UP000225972"/>
    </source>
</evidence>
<dbReference type="EMBL" id="FXXP01000001">
    <property type="protein sequence ID" value="SMX27207.1"/>
    <property type="molecule type" value="Genomic_DNA"/>
</dbReference>
<dbReference type="Pfam" id="PF08241">
    <property type="entry name" value="Methyltransf_11"/>
    <property type="match status" value="2"/>
</dbReference>
<protein>
    <recommendedName>
        <fullName evidence="2">Methyltransferase type 11 domain-containing protein</fullName>
    </recommendedName>
</protein>
<gene>
    <name evidence="3" type="ORF">TRP8649_01309</name>
</gene>
<feature type="domain" description="Methyltransferase type 11" evidence="2">
    <location>
        <begin position="396"/>
        <end position="491"/>
    </location>
</feature>
<dbReference type="InterPro" id="IPR013216">
    <property type="entry name" value="Methyltransf_11"/>
</dbReference>
<evidence type="ECO:0000259" key="2">
    <source>
        <dbReference type="Pfam" id="PF08241"/>
    </source>
</evidence>
<name>A0A238JAN3_9RHOB</name>
<feature type="domain" description="Methyltransferase type 11" evidence="2">
    <location>
        <begin position="68"/>
        <end position="154"/>
    </location>
</feature>
<sequence>MSRQELLDQIQKLAPWHHHLELGNGLSTSDQPNLDTTGKEVTFLNAHSSFQFATEHVLPNGMEGRSFLDCACNAGGYSFAAKDAGASRTYGFDVRDHWINQANFVLANRDADSSGMAFEVADLMQIGAGDQEFDVTWFSGIFYHLPDPVTGLKYAADRTKELLFLNTACSPYIPGEVEVPALHYKKEGVEEVMSGVHELSWLPSGPKVLKDILKWLGFAEAKIYYWQANLPDRLKANRASRIGIVAAREPGRLDGLRELNAPTDVKPAPKTTKPAASEQVNTASVQPIAPEHRPQRWEDDFSCNALDADAFSDQPAISTWDDTEFEARTQISLPANLRSLPLLEMKNKDQLPIPNSEDREGYSKGQDARYWISGLRDYEHVQAAARTRDIQIDRILDIGCASGRVLRHFACQSDTPEIWGTDINGRHIRWLSKVMPQNVKPVFVPALPNLPFEDNYFNVVTAFSVFTHVDTFESAFLSEIRRILRPGGLAYLTAHTEPTWEAWREQVAQTGSDLSEKVAQFSGLKDDLAHPMTQDVQTYRRTEIGPYRTLSFHKADYIRTSWGSFLTVEEIIPMQHNLQTCILARK</sequence>
<dbReference type="SUPFAM" id="SSF53335">
    <property type="entry name" value="S-adenosyl-L-methionine-dependent methyltransferases"/>
    <property type="match status" value="2"/>
</dbReference>
<dbReference type="PANTHER" id="PTHR43591">
    <property type="entry name" value="METHYLTRANSFERASE"/>
    <property type="match status" value="1"/>
</dbReference>
<feature type="region of interest" description="Disordered" evidence="1">
    <location>
        <begin position="257"/>
        <end position="293"/>
    </location>
</feature>
<organism evidence="3 4">
    <name type="scientific">Pelagimonas phthalicica</name>
    <dbReference type="NCBI Taxonomy" id="1037362"/>
    <lineage>
        <taxon>Bacteria</taxon>
        <taxon>Pseudomonadati</taxon>
        <taxon>Pseudomonadota</taxon>
        <taxon>Alphaproteobacteria</taxon>
        <taxon>Rhodobacterales</taxon>
        <taxon>Roseobacteraceae</taxon>
        <taxon>Pelagimonas</taxon>
    </lineage>
</organism>
<proteinExistence type="predicted"/>
<keyword evidence="4" id="KW-1185">Reference proteome</keyword>
<dbReference type="Gene3D" id="3.40.50.150">
    <property type="entry name" value="Vaccinia Virus protein VP39"/>
    <property type="match status" value="2"/>
</dbReference>
<dbReference type="OrthoDB" id="9811589at2"/>
<dbReference type="CDD" id="cd02440">
    <property type="entry name" value="AdoMet_MTases"/>
    <property type="match status" value="2"/>
</dbReference>
<evidence type="ECO:0000313" key="3">
    <source>
        <dbReference type="EMBL" id="SMX27207.1"/>
    </source>
</evidence>
<dbReference type="Proteomes" id="UP000225972">
    <property type="component" value="Unassembled WGS sequence"/>
</dbReference>
<dbReference type="InterPro" id="IPR029063">
    <property type="entry name" value="SAM-dependent_MTases_sf"/>
</dbReference>
<accession>A0A238JAN3</accession>
<dbReference type="GO" id="GO:0008757">
    <property type="term" value="F:S-adenosylmethionine-dependent methyltransferase activity"/>
    <property type="evidence" value="ECO:0007669"/>
    <property type="project" value="InterPro"/>
</dbReference>
<reference evidence="4" key="1">
    <citation type="submission" date="2017-05" db="EMBL/GenBank/DDBJ databases">
        <authorList>
            <person name="Rodrigo-Torres L."/>
            <person name="Arahal R. D."/>
            <person name="Lucena T."/>
        </authorList>
    </citation>
    <scope>NUCLEOTIDE SEQUENCE [LARGE SCALE GENOMIC DNA]</scope>
    <source>
        <strain evidence="4">CECT 8649</strain>
    </source>
</reference>